<keyword evidence="1" id="KW-0732">Signal</keyword>
<keyword evidence="3" id="KW-1185">Reference proteome</keyword>
<evidence type="ECO:0000313" key="3">
    <source>
        <dbReference type="Proteomes" id="UP001143307"/>
    </source>
</evidence>
<name>A0ABT3SSP3_9GAMM</name>
<dbReference type="EMBL" id="SHNP01000002">
    <property type="protein sequence ID" value="MCX2973011.1"/>
    <property type="molecule type" value="Genomic_DNA"/>
</dbReference>
<proteinExistence type="predicted"/>
<reference evidence="2" key="1">
    <citation type="submission" date="2019-02" db="EMBL/GenBank/DDBJ databases">
        <authorList>
            <person name="Li S.-H."/>
        </authorList>
    </citation>
    <scope>NUCLEOTIDE SEQUENCE</scope>
    <source>
        <strain evidence="2">IMCC8485</strain>
    </source>
</reference>
<evidence type="ECO:0000256" key="1">
    <source>
        <dbReference type="SAM" id="SignalP"/>
    </source>
</evidence>
<sequence length="142" mass="14517">MRVLIAIALLLALPGAASAACSKSTLQGNYASGGTFTYYYDGFPSIAAGIVHFNGGGKITLKSLTEGAYGDRATVNGGGSYSVNSNCVGTAKLNIRSNGQLVGTANLNFAVGGTKALPEILGIYTNQRDGITGSIRLIKSNH</sequence>
<comment type="caution">
    <text evidence="2">The sequence shown here is derived from an EMBL/GenBank/DDBJ whole genome shotgun (WGS) entry which is preliminary data.</text>
</comment>
<feature type="signal peptide" evidence="1">
    <location>
        <begin position="1"/>
        <end position="19"/>
    </location>
</feature>
<evidence type="ECO:0000313" key="2">
    <source>
        <dbReference type="EMBL" id="MCX2973011.1"/>
    </source>
</evidence>
<protein>
    <submittedName>
        <fullName evidence="2">Uncharacterized protein</fullName>
    </submittedName>
</protein>
<organism evidence="2 3">
    <name type="scientific">Candidatus Seongchinamella marina</name>
    <dbReference type="NCBI Taxonomy" id="2518990"/>
    <lineage>
        <taxon>Bacteria</taxon>
        <taxon>Pseudomonadati</taxon>
        <taxon>Pseudomonadota</taxon>
        <taxon>Gammaproteobacteria</taxon>
        <taxon>Cellvibrionales</taxon>
        <taxon>Halieaceae</taxon>
        <taxon>Seongchinamella</taxon>
    </lineage>
</organism>
<dbReference type="Proteomes" id="UP001143307">
    <property type="component" value="Unassembled WGS sequence"/>
</dbReference>
<dbReference type="RefSeq" id="WP_040541873.1">
    <property type="nucleotide sequence ID" value="NZ_SHNP01000002.1"/>
</dbReference>
<gene>
    <name evidence="2" type="ORF">EYC87_05355</name>
</gene>
<feature type="chain" id="PRO_5045485361" evidence="1">
    <location>
        <begin position="20"/>
        <end position="142"/>
    </location>
</feature>
<dbReference type="PROSITE" id="PS51257">
    <property type="entry name" value="PROKAR_LIPOPROTEIN"/>
    <property type="match status" value="1"/>
</dbReference>
<accession>A0ABT3SSP3</accession>